<organism evidence="1 2">
    <name type="scientific">Chromobacterium subtsugae</name>
    <dbReference type="NCBI Taxonomy" id="251747"/>
    <lineage>
        <taxon>Bacteria</taxon>
        <taxon>Pseudomonadati</taxon>
        <taxon>Pseudomonadota</taxon>
        <taxon>Betaproteobacteria</taxon>
        <taxon>Neisseriales</taxon>
        <taxon>Chromobacteriaceae</taxon>
        <taxon>Chromobacterium</taxon>
    </lineage>
</organism>
<evidence type="ECO:0000313" key="1">
    <source>
        <dbReference type="EMBL" id="MBW8288636.1"/>
    </source>
</evidence>
<protein>
    <recommendedName>
        <fullName evidence="3">SAM-dependent methyltransferase</fullName>
    </recommendedName>
</protein>
<dbReference type="Gene3D" id="3.40.50.150">
    <property type="entry name" value="Vaccinia Virus protein VP39"/>
    <property type="match status" value="1"/>
</dbReference>
<gene>
    <name evidence="1" type="ORF">KIF53_13460</name>
</gene>
<dbReference type="GeneID" id="89686409"/>
<accession>A0ABS7FEZ1</accession>
<evidence type="ECO:0008006" key="3">
    <source>
        <dbReference type="Google" id="ProtNLM"/>
    </source>
</evidence>
<proteinExistence type="predicted"/>
<name>A0ABS7FEZ1_9NEIS</name>
<reference evidence="1 2" key="1">
    <citation type="submission" date="2021-05" db="EMBL/GenBank/DDBJ databases">
        <title>Draft Whole Genome Sequencing Of Biosensor Chromobacterium violaceum Strain CV026 Reveals A Regulatory RNA In Chromobacterium violaceum Phenotype Regulatory Network.</title>
        <authorList>
            <person name="Hong K.W."/>
            <person name="Chan K.G."/>
            <person name="Chang C.-Y."/>
        </authorList>
    </citation>
    <scope>NUCLEOTIDE SEQUENCE [LARGE SCALE GENOMIC DNA]</scope>
    <source>
        <strain evidence="1 2">ATCC 31532</strain>
    </source>
</reference>
<keyword evidence="2" id="KW-1185">Reference proteome</keyword>
<dbReference type="SUPFAM" id="SSF53335">
    <property type="entry name" value="S-adenosyl-L-methionine-dependent methyltransferases"/>
    <property type="match status" value="1"/>
</dbReference>
<dbReference type="EMBL" id="JAHDTB010000011">
    <property type="protein sequence ID" value="MBW8288636.1"/>
    <property type="molecule type" value="Genomic_DNA"/>
</dbReference>
<comment type="caution">
    <text evidence="1">The sequence shown here is derived from an EMBL/GenBank/DDBJ whole genome shotgun (WGS) entry which is preliminary data.</text>
</comment>
<evidence type="ECO:0000313" key="2">
    <source>
        <dbReference type="Proteomes" id="UP000711178"/>
    </source>
</evidence>
<dbReference type="Proteomes" id="UP000711178">
    <property type="component" value="Unassembled WGS sequence"/>
</dbReference>
<dbReference type="RefSeq" id="WP_043580019.1">
    <property type="nucleotide sequence ID" value="NZ_CP142381.1"/>
</dbReference>
<sequence>MRDPLGHLELKERTAVRSLYAPLEPSHYLHSPLSQQLVGQGMLLDFDFLGSSGIVSERLPFVSYPHEWSAPQLRDAARLTLDISCNLLESGWELKDASAWNVLFKGCAPIFCDHLSFQPIASRHWWAFGQYLQHFVFPLCVARYRDFPVSDSFLLSRDGLDASRFRALMGARIFATRFWPLALGRGSAPIPEPAQTLAQRPGYHGNLYSLLDWFLAAAARQSGRSAWIDYAANNTHYPPAAQEAKRAFVSQWLNRLKPAWAADFGCNTGEYSQLALDAGAEVIALDTDHRCIGQLYDTHPGQARLHPLVANLDDLDGGRGWGGAEFNGLPARLAAVTELALMLALTHHLAISLSIPYRKIAEFAAASTRKWLIVELIEENDPLVERLCRERKRHPAEFPLSLQRAAFLERFRLLGEQQLPGIGRHLLALEKRQA</sequence>
<dbReference type="InterPro" id="IPR029063">
    <property type="entry name" value="SAM-dependent_MTases_sf"/>
</dbReference>